<dbReference type="GO" id="GO:0005886">
    <property type="term" value="C:plasma membrane"/>
    <property type="evidence" value="ECO:0007669"/>
    <property type="project" value="UniProtKB-SubCell"/>
</dbReference>
<keyword evidence="5 9" id="KW-0812">Transmembrane</keyword>
<dbReference type="InterPro" id="IPR055348">
    <property type="entry name" value="DctQ"/>
</dbReference>
<dbReference type="Pfam" id="PF04290">
    <property type="entry name" value="DctQ"/>
    <property type="match status" value="1"/>
</dbReference>
<dbReference type="EMBL" id="BMKW01000013">
    <property type="protein sequence ID" value="GGJ34922.1"/>
    <property type="molecule type" value="Genomic_DNA"/>
</dbReference>
<comment type="similarity">
    <text evidence="8 9">Belongs to the TRAP transporter small permease family.</text>
</comment>
<comment type="caution">
    <text evidence="11">The sequence shown here is derived from an EMBL/GenBank/DDBJ whole genome shotgun (WGS) entry which is preliminary data.</text>
</comment>
<feature type="transmembrane region" description="Helical" evidence="9">
    <location>
        <begin position="50"/>
        <end position="68"/>
    </location>
</feature>
<evidence type="ECO:0000256" key="6">
    <source>
        <dbReference type="ARBA" id="ARBA00022989"/>
    </source>
</evidence>
<protein>
    <recommendedName>
        <fullName evidence="9">TRAP transporter small permease protein</fullName>
    </recommendedName>
</protein>
<dbReference type="AlphaFoldDB" id="A0A917KZZ7"/>
<evidence type="ECO:0000256" key="4">
    <source>
        <dbReference type="ARBA" id="ARBA00022519"/>
    </source>
</evidence>
<comment type="function">
    <text evidence="9">Part of the tripartite ATP-independent periplasmic (TRAP) transport system.</text>
</comment>
<organism evidence="11 12">
    <name type="scientific">Neoroseomonas lacus</name>
    <dbReference type="NCBI Taxonomy" id="287609"/>
    <lineage>
        <taxon>Bacteria</taxon>
        <taxon>Pseudomonadati</taxon>
        <taxon>Pseudomonadota</taxon>
        <taxon>Alphaproteobacteria</taxon>
        <taxon>Acetobacterales</taxon>
        <taxon>Acetobacteraceae</taxon>
        <taxon>Neoroseomonas</taxon>
    </lineage>
</organism>
<evidence type="ECO:0000256" key="5">
    <source>
        <dbReference type="ARBA" id="ARBA00022692"/>
    </source>
</evidence>
<dbReference type="Proteomes" id="UP000661507">
    <property type="component" value="Unassembled WGS sequence"/>
</dbReference>
<feature type="transmembrane region" description="Helical" evidence="9">
    <location>
        <begin position="89"/>
        <end position="110"/>
    </location>
</feature>
<evidence type="ECO:0000256" key="1">
    <source>
        <dbReference type="ARBA" id="ARBA00004429"/>
    </source>
</evidence>
<evidence type="ECO:0000256" key="7">
    <source>
        <dbReference type="ARBA" id="ARBA00023136"/>
    </source>
</evidence>
<name>A0A917KZZ7_9PROT</name>
<comment type="subunit">
    <text evidence="9">The complex comprises the extracytoplasmic solute receptor protein and the two transmembrane proteins.</text>
</comment>
<keyword evidence="2 9" id="KW-0813">Transport</keyword>
<dbReference type="InterPro" id="IPR007387">
    <property type="entry name" value="TRAP_DctQ"/>
</dbReference>
<comment type="caution">
    <text evidence="9">Lacks conserved residue(s) required for the propagation of feature annotation.</text>
</comment>
<gene>
    <name evidence="11" type="ORF">GCM10011320_48370</name>
</gene>
<evidence type="ECO:0000259" key="10">
    <source>
        <dbReference type="Pfam" id="PF04290"/>
    </source>
</evidence>
<sequence>MQGLIVLATAISRAGAWFGGGLVVLAAVIVSVDVLLRAGFSFTIGGSDELSGYALAVSSAFAFALALLDRAHVRIDTLYTLLPVRVAAAFDLLAMAAMVSLASFLAMQSWRVFAQSWSLGARALTQLNTPLSYPQGLWFAGLAWFALVSILLMLRALILMVRGDAMGVQHLLGTKTAAEELADERAAQQAIRAGGGAA</sequence>
<reference evidence="11" key="1">
    <citation type="journal article" date="2014" name="Int. J. Syst. Evol. Microbiol.">
        <title>Complete genome sequence of Corynebacterium casei LMG S-19264T (=DSM 44701T), isolated from a smear-ripened cheese.</title>
        <authorList>
            <consortium name="US DOE Joint Genome Institute (JGI-PGF)"/>
            <person name="Walter F."/>
            <person name="Albersmeier A."/>
            <person name="Kalinowski J."/>
            <person name="Ruckert C."/>
        </authorList>
    </citation>
    <scope>NUCLEOTIDE SEQUENCE</scope>
    <source>
        <strain evidence="11">CGMCC 1.3617</strain>
    </source>
</reference>
<dbReference type="PANTHER" id="PTHR35011:SF10">
    <property type="entry name" value="TRAP TRANSPORTER SMALL PERMEASE PROTEIN"/>
    <property type="match status" value="1"/>
</dbReference>
<dbReference type="PANTHER" id="PTHR35011">
    <property type="entry name" value="2,3-DIKETO-L-GULONATE TRAP TRANSPORTER SMALL PERMEASE PROTEIN YIAM"/>
    <property type="match status" value="1"/>
</dbReference>
<dbReference type="RefSeq" id="WP_188971623.1">
    <property type="nucleotide sequence ID" value="NZ_BMKW01000013.1"/>
</dbReference>
<evidence type="ECO:0000313" key="11">
    <source>
        <dbReference type="EMBL" id="GGJ34922.1"/>
    </source>
</evidence>
<dbReference type="GO" id="GO:0015740">
    <property type="term" value="P:C4-dicarboxylate transport"/>
    <property type="evidence" value="ECO:0007669"/>
    <property type="project" value="TreeGrafter"/>
</dbReference>
<keyword evidence="4 9" id="KW-0997">Cell inner membrane</keyword>
<proteinExistence type="inferred from homology"/>
<dbReference type="GO" id="GO:0022857">
    <property type="term" value="F:transmembrane transporter activity"/>
    <property type="evidence" value="ECO:0007669"/>
    <property type="project" value="UniProtKB-UniRule"/>
</dbReference>
<keyword evidence="7 9" id="KW-0472">Membrane</keyword>
<feature type="domain" description="Tripartite ATP-independent periplasmic transporters DctQ component" evidence="10">
    <location>
        <begin position="27"/>
        <end position="157"/>
    </location>
</feature>
<accession>A0A917KZZ7</accession>
<evidence type="ECO:0000256" key="8">
    <source>
        <dbReference type="ARBA" id="ARBA00038436"/>
    </source>
</evidence>
<evidence type="ECO:0000256" key="2">
    <source>
        <dbReference type="ARBA" id="ARBA00022448"/>
    </source>
</evidence>
<keyword evidence="12" id="KW-1185">Reference proteome</keyword>
<keyword evidence="6 9" id="KW-1133">Transmembrane helix</keyword>
<feature type="transmembrane region" description="Helical" evidence="9">
    <location>
        <begin position="137"/>
        <end position="158"/>
    </location>
</feature>
<keyword evidence="3" id="KW-1003">Cell membrane</keyword>
<evidence type="ECO:0000256" key="9">
    <source>
        <dbReference type="RuleBase" id="RU369079"/>
    </source>
</evidence>
<evidence type="ECO:0000313" key="12">
    <source>
        <dbReference type="Proteomes" id="UP000661507"/>
    </source>
</evidence>
<evidence type="ECO:0000256" key="3">
    <source>
        <dbReference type="ARBA" id="ARBA00022475"/>
    </source>
</evidence>
<comment type="subcellular location">
    <subcellularLocation>
        <location evidence="1 9">Cell inner membrane</location>
        <topology evidence="1 9">Multi-pass membrane protein</topology>
    </subcellularLocation>
</comment>
<reference evidence="11" key="2">
    <citation type="submission" date="2020-09" db="EMBL/GenBank/DDBJ databases">
        <authorList>
            <person name="Sun Q."/>
            <person name="Zhou Y."/>
        </authorList>
    </citation>
    <scope>NUCLEOTIDE SEQUENCE</scope>
    <source>
        <strain evidence="11">CGMCC 1.3617</strain>
    </source>
</reference>